<dbReference type="EMBL" id="BAAAZR010000010">
    <property type="protein sequence ID" value="GAA3819168.1"/>
    <property type="molecule type" value="Genomic_DNA"/>
</dbReference>
<dbReference type="PANTHER" id="PTHR43669">
    <property type="entry name" value="5-KETO-D-GLUCONATE 5-REDUCTASE"/>
    <property type="match status" value="1"/>
</dbReference>
<sequence length="277" mass="28657">MLTSGLMHLPHDAPDQVRPAPNAYLERLFSLSGRTALVTGGSSGIGYAMAEAIGRAGAAIVVVARRERELAGTVKRLSDHGVRAASISADLGDAGAVQRVCDQAATFFGEIDILVNAAGNNIRRPMGELTATDYDLTMRVNITAPYMLGRHFGPRMAARGWGRIINVGSQQSISAFGDSGAYGVSKAAIAGLSRSQAEAWSRQGVCSNTVIPGFVLTPLTAPAQAIPGRVEALAARSMTGRNGLPADFAGAAVLLAGDAAAYITGQTMFVDGGFSVH</sequence>
<organism evidence="4 5">
    <name type="scientific">Sphaerisporangium flaviroseum</name>
    <dbReference type="NCBI Taxonomy" id="509199"/>
    <lineage>
        <taxon>Bacteria</taxon>
        <taxon>Bacillati</taxon>
        <taxon>Actinomycetota</taxon>
        <taxon>Actinomycetes</taxon>
        <taxon>Streptosporangiales</taxon>
        <taxon>Streptosporangiaceae</taxon>
        <taxon>Sphaerisporangium</taxon>
    </lineage>
</organism>
<reference evidence="5" key="1">
    <citation type="journal article" date="2019" name="Int. J. Syst. Evol. Microbiol.">
        <title>The Global Catalogue of Microorganisms (GCM) 10K type strain sequencing project: providing services to taxonomists for standard genome sequencing and annotation.</title>
        <authorList>
            <consortium name="The Broad Institute Genomics Platform"/>
            <consortium name="The Broad Institute Genome Sequencing Center for Infectious Disease"/>
            <person name="Wu L."/>
            <person name="Ma J."/>
        </authorList>
    </citation>
    <scope>NUCLEOTIDE SEQUENCE [LARGE SCALE GENOMIC DNA]</scope>
    <source>
        <strain evidence="5">JCM 16908</strain>
    </source>
</reference>
<evidence type="ECO:0000256" key="1">
    <source>
        <dbReference type="ARBA" id="ARBA00006484"/>
    </source>
</evidence>
<gene>
    <name evidence="4" type="ORF">GCM10022226_44580</name>
</gene>
<proteinExistence type="inferred from homology"/>
<feature type="domain" description="Ketoreductase" evidence="3">
    <location>
        <begin position="34"/>
        <end position="218"/>
    </location>
</feature>
<keyword evidence="5" id="KW-1185">Reference proteome</keyword>
<comment type="similarity">
    <text evidence="1">Belongs to the short-chain dehydrogenases/reductases (SDR) family.</text>
</comment>
<dbReference type="InterPro" id="IPR002347">
    <property type="entry name" value="SDR_fam"/>
</dbReference>
<dbReference type="Gene3D" id="3.40.50.720">
    <property type="entry name" value="NAD(P)-binding Rossmann-like Domain"/>
    <property type="match status" value="1"/>
</dbReference>
<dbReference type="InterPro" id="IPR057326">
    <property type="entry name" value="KR_dom"/>
</dbReference>
<dbReference type="SUPFAM" id="SSF51735">
    <property type="entry name" value="NAD(P)-binding Rossmann-fold domains"/>
    <property type="match status" value="1"/>
</dbReference>
<dbReference type="PRINTS" id="PR00080">
    <property type="entry name" value="SDRFAMILY"/>
</dbReference>
<accession>A0ABP7IIQ8</accession>
<dbReference type="SMART" id="SM00822">
    <property type="entry name" value="PKS_KR"/>
    <property type="match status" value="1"/>
</dbReference>
<comment type="caution">
    <text evidence="4">The sequence shown here is derived from an EMBL/GenBank/DDBJ whole genome shotgun (WGS) entry which is preliminary data.</text>
</comment>
<dbReference type="InterPro" id="IPR020904">
    <property type="entry name" value="Sc_DH/Rdtase_CS"/>
</dbReference>
<dbReference type="PANTHER" id="PTHR43669:SF3">
    <property type="entry name" value="ALCOHOL DEHYDROGENASE, PUTATIVE (AFU_ORTHOLOGUE AFUA_3G03445)-RELATED"/>
    <property type="match status" value="1"/>
</dbReference>
<dbReference type="Pfam" id="PF13561">
    <property type="entry name" value="adh_short_C2"/>
    <property type="match status" value="1"/>
</dbReference>
<evidence type="ECO:0000313" key="5">
    <source>
        <dbReference type="Proteomes" id="UP001500888"/>
    </source>
</evidence>
<evidence type="ECO:0000259" key="3">
    <source>
        <dbReference type="SMART" id="SM00822"/>
    </source>
</evidence>
<dbReference type="Proteomes" id="UP001500888">
    <property type="component" value="Unassembled WGS sequence"/>
</dbReference>
<evidence type="ECO:0000313" key="4">
    <source>
        <dbReference type="EMBL" id="GAA3819168.1"/>
    </source>
</evidence>
<keyword evidence="2" id="KW-0560">Oxidoreductase</keyword>
<name>A0ABP7IIQ8_9ACTN</name>
<dbReference type="PRINTS" id="PR00081">
    <property type="entry name" value="GDHRDH"/>
</dbReference>
<dbReference type="PROSITE" id="PS00061">
    <property type="entry name" value="ADH_SHORT"/>
    <property type="match status" value="1"/>
</dbReference>
<dbReference type="InterPro" id="IPR036291">
    <property type="entry name" value="NAD(P)-bd_dom_sf"/>
</dbReference>
<evidence type="ECO:0000256" key="2">
    <source>
        <dbReference type="ARBA" id="ARBA00023002"/>
    </source>
</evidence>
<protein>
    <submittedName>
        <fullName evidence="4">Glucose 1-dehydrogenase</fullName>
    </submittedName>
</protein>